<accession>A0A7S3LD56</accession>
<feature type="compositionally biased region" description="Low complexity" evidence="1">
    <location>
        <begin position="420"/>
        <end position="431"/>
    </location>
</feature>
<dbReference type="EMBL" id="HBIM01022244">
    <property type="protein sequence ID" value="CAE0419723.1"/>
    <property type="molecule type" value="Transcribed_RNA"/>
</dbReference>
<gene>
    <name evidence="3" type="ORF">ACOF00016_LOCUS16536</name>
</gene>
<feature type="domain" description="DUF6824" evidence="2">
    <location>
        <begin position="24"/>
        <end position="107"/>
    </location>
</feature>
<protein>
    <recommendedName>
        <fullName evidence="2">DUF6824 domain-containing protein</fullName>
    </recommendedName>
</protein>
<feature type="region of interest" description="Disordered" evidence="1">
    <location>
        <begin position="731"/>
        <end position="750"/>
    </location>
</feature>
<evidence type="ECO:0000313" key="3">
    <source>
        <dbReference type="EMBL" id="CAE0419723.1"/>
    </source>
</evidence>
<sequence>MCKMGDNGEEKQQMDGVTEVQDSDVLCGRGGAALRHPGNQTYRKLVSLNKGLYITCLKTEKLKISRSIVAAIREKKGRFLEKDAASGTWYDIGDKKAVEKTSQALREGQPKLRQQIVELGGGAVGAASLIESQFGAQAVAAVTGAGLYPSTGMQQGGAQMMTPQQQQMMANGNMQQQMMNQQGYAAMQQRQMQQQQMGAGPFDDIQNDLMTRLSLHDDNNHNGMQQQGSIRPSMQMRQQQHLVNNSNGMDPQISLNMSDYHRGGYGGGSQQGHAMNSMGVVDDGGGGNGSAGGGMPMDNSFRTALRGMASPPSSVGGSMHSQLDFSSMHSIQDYIGMSNHSMGAPSNHSMGPPSSHLPTLSSISRQQQIDERYPQNIGLGDHHTSIGGMSQAPQSFRRQLQDNGPPQPIPPEQHPAGRMQQQHGMVQQQQQKIHPGQPSLRGYGAGGTDLEPMSAFPERSRSGYPDDQRPRQQIPGGYPQDQGRQQMQVGSRIYNDNNNGGQQHSRNMQGYDQPRRTQRTLEDQRVMAPPDRNISSSTDGASSRGGGGGGGANQSMLSLNQSMASVASSSTQPSVLRAEARQKMDRRNIFARMKFSRPPSVRDAKMGLGGASTHSTGDGMPDIHMVESQLSLHSTLSNMTDGNSAHQNKMPNNSAKGPWVETAKVVDHSNRSAEYVDILAPGSKHSLMSGLSKISDHSLNDASIFSSLSKQIGNVSTRSIAMSEISVIDVAERDGEDEPSSNHEGTESHE</sequence>
<reference evidence="3" key="1">
    <citation type="submission" date="2021-01" db="EMBL/GenBank/DDBJ databases">
        <authorList>
            <person name="Corre E."/>
            <person name="Pelletier E."/>
            <person name="Niang G."/>
            <person name="Scheremetjew M."/>
            <person name="Finn R."/>
            <person name="Kale V."/>
            <person name="Holt S."/>
            <person name="Cochrane G."/>
            <person name="Meng A."/>
            <person name="Brown T."/>
            <person name="Cohen L."/>
        </authorList>
    </citation>
    <scope>NUCLEOTIDE SEQUENCE</scope>
    <source>
        <strain evidence="3">CCMP127</strain>
    </source>
</reference>
<feature type="compositionally biased region" description="Polar residues" evidence="1">
    <location>
        <begin position="482"/>
        <end position="510"/>
    </location>
</feature>
<feature type="compositionally biased region" description="Basic and acidic residues" evidence="1">
    <location>
        <begin position="740"/>
        <end position="750"/>
    </location>
</feature>
<dbReference type="Pfam" id="PF20710">
    <property type="entry name" value="DUF6824"/>
    <property type="match status" value="1"/>
</dbReference>
<feature type="compositionally biased region" description="Gly residues" evidence="1">
    <location>
        <begin position="543"/>
        <end position="552"/>
    </location>
</feature>
<dbReference type="AlphaFoldDB" id="A0A7S3LD56"/>
<name>A0A7S3LD56_9STRA</name>
<feature type="region of interest" description="Disordered" evidence="1">
    <location>
        <begin position="600"/>
        <end position="620"/>
    </location>
</feature>
<proteinExistence type="predicted"/>
<organism evidence="3">
    <name type="scientific">Amphora coffeiformis</name>
    <dbReference type="NCBI Taxonomy" id="265554"/>
    <lineage>
        <taxon>Eukaryota</taxon>
        <taxon>Sar</taxon>
        <taxon>Stramenopiles</taxon>
        <taxon>Ochrophyta</taxon>
        <taxon>Bacillariophyta</taxon>
        <taxon>Bacillariophyceae</taxon>
        <taxon>Bacillariophycidae</taxon>
        <taxon>Thalassiophysales</taxon>
        <taxon>Catenulaceae</taxon>
        <taxon>Amphora</taxon>
    </lineage>
</organism>
<evidence type="ECO:0000256" key="1">
    <source>
        <dbReference type="SAM" id="MobiDB-lite"/>
    </source>
</evidence>
<dbReference type="InterPro" id="IPR049227">
    <property type="entry name" value="DUF6824"/>
</dbReference>
<evidence type="ECO:0000259" key="2">
    <source>
        <dbReference type="Pfam" id="PF20710"/>
    </source>
</evidence>
<feature type="compositionally biased region" description="Basic and acidic residues" evidence="1">
    <location>
        <begin position="458"/>
        <end position="470"/>
    </location>
</feature>
<feature type="compositionally biased region" description="Basic and acidic residues" evidence="1">
    <location>
        <begin position="513"/>
        <end position="525"/>
    </location>
</feature>
<feature type="compositionally biased region" description="Polar residues" evidence="1">
    <location>
        <begin position="338"/>
        <end position="349"/>
    </location>
</feature>
<feature type="region of interest" description="Disordered" evidence="1">
    <location>
        <begin position="338"/>
        <end position="361"/>
    </location>
</feature>
<feature type="compositionally biased region" description="Polar residues" evidence="1">
    <location>
        <begin position="387"/>
        <end position="404"/>
    </location>
</feature>
<feature type="region of interest" description="Disordered" evidence="1">
    <location>
        <begin position="375"/>
        <end position="556"/>
    </location>
</feature>